<protein>
    <submittedName>
        <fullName evidence="2">Uncharacterized protein</fullName>
    </submittedName>
</protein>
<feature type="compositionally biased region" description="Low complexity" evidence="1">
    <location>
        <begin position="617"/>
        <end position="636"/>
    </location>
</feature>
<organism evidence="2 3">
    <name type="scientific">Tetrapyrgos nigripes</name>
    <dbReference type="NCBI Taxonomy" id="182062"/>
    <lineage>
        <taxon>Eukaryota</taxon>
        <taxon>Fungi</taxon>
        <taxon>Dikarya</taxon>
        <taxon>Basidiomycota</taxon>
        <taxon>Agaricomycotina</taxon>
        <taxon>Agaricomycetes</taxon>
        <taxon>Agaricomycetidae</taxon>
        <taxon>Agaricales</taxon>
        <taxon>Marasmiineae</taxon>
        <taxon>Marasmiaceae</taxon>
        <taxon>Tetrapyrgos</taxon>
    </lineage>
</organism>
<dbReference type="AlphaFoldDB" id="A0A8H5GQB9"/>
<feature type="compositionally biased region" description="Acidic residues" evidence="1">
    <location>
        <begin position="377"/>
        <end position="386"/>
    </location>
</feature>
<feature type="compositionally biased region" description="Polar residues" evidence="1">
    <location>
        <begin position="769"/>
        <end position="786"/>
    </location>
</feature>
<proteinExistence type="predicted"/>
<sequence>MHSGLGSKISPIFISDDEEDIQVLSPQPNSSLTLQYTAPVTRSQRRAHKISKQQAPPDTSSKKRKRKLEQSVGPSHHAPLGAAGPTLNRTKRLKRDRPPPMYLETDSQPFELDYDSYLATPMRSDHRGNDAPEDDMPALPAYFFPSAYDLPDDGDVDSPLLSSSEWVNSMARAAEPSQEMAYPSWQQPPPYNSPPPQGFPLEESEPLPEPLPSTSTSTLSNVSNSIQQPPPSPAKKIIGMPIEKDTDKRRGAFKNPPSTTFEGHGVTFPHVPATAQTLIMEQLPKTCRTPAFIRSWCEKACGSLPVFLAIDPSTAKALVELPSTALAKKAWGSPKLGQELSGLNSVALKGRPREDLIRVWWYQPSSPTLTFDRKELEEGEIEDEPAAQEVTPKETKKERKARLAKQVKEEKAKKREKAIAAAAALQKEKSAKAQAEAGAAMTSSSASGIPIPNPFSGDFFDASLPFMLPSAMSMHMPYNPNPIPPPISNYWSSLMPPFLPPMPTSLPPPLPPPPESQAHWDSWNTPSHGDGQADFDYPIDDDGMEIEDVDMELSSPVATTYSFPSLPHENSSTVAPSSSTPVIQDSVPDPLASRTSSHSSESHRGLPTPTPTPPNEPSRSSSVSSTSLVPSVAAPSIPTAPSEPRAMKNAPREPSFTKRSLLARQKELEERILRTKLELGRKNQQSSKPVSTSSQTPTVSPPPAAPVVDEVPVVDPSKRDLEQNLRQLVLASQKRRKAAAADTSGTSTPAHAASTANSEPSAGAPTALTLKSNSPASAAQSTQPNPSVAKASLDDMALSFLNETIQTLKPVSDPSPSLPVPVPVPITTGTPATTPATLQAPKAIPASTTLAQAPVKPLSNQSSLAVKRLQLEQNIAETKRLMDKLSKATTKQERDILFARIREISRNSQDDKSSAPPTPAPAAPAPVAYPAFLTAHIKSPWPDSIVGGGILILSDDEDEEDDA</sequence>
<name>A0A8H5GQB9_9AGAR</name>
<feature type="compositionally biased region" description="Pro residues" evidence="1">
    <location>
        <begin position="186"/>
        <end position="198"/>
    </location>
</feature>
<accession>A0A8H5GQB9</accession>
<feature type="region of interest" description="Disordered" evidence="1">
    <location>
        <begin position="377"/>
        <end position="409"/>
    </location>
</feature>
<feature type="compositionally biased region" description="Polar residues" evidence="1">
    <location>
        <begin position="24"/>
        <end position="42"/>
    </location>
</feature>
<feature type="compositionally biased region" description="Acidic residues" evidence="1">
    <location>
        <begin position="537"/>
        <end position="551"/>
    </location>
</feature>
<feature type="compositionally biased region" description="Low complexity" evidence="1">
    <location>
        <begin position="571"/>
        <end position="582"/>
    </location>
</feature>
<dbReference type="OrthoDB" id="2804702at2759"/>
<keyword evidence="3" id="KW-1185">Reference proteome</keyword>
<comment type="caution">
    <text evidence="2">The sequence shown here is derived from an EMBL/GenBank/DDBJ whole genome shotgun (WGS) entry which is preliminary data.</text>
</comment>
<gene>
    <name evidence="2" type="ORF">D9758_002921</name>
</gene>
<feature type="compositionally biased region" description="Basic and acidic residues" evidence="1">
    <location>
        <begin position="664"/>
        <end position="681"/>
    </location>
</feature>
<reference evidence="2 3" key="1">
    <citation type="journal article" date="2020" name="ISME J.">
        <title>Uncovering the hidden diversity of litter-decomposition mechanisms in mushroom-forming fungi.</title>
        <authorList>
            <person name="Floudas D."/>
            <person name="Bentzer J."/>
            <person name="Ahren D."/>
            <person name="Johansson T."/>
            <person name="Persson P."/>
            <person name="Tunlid A."/>
        </authorList>
    </citation>
    <scope>NUCLEOTIDE SEQUENCE [LARGE SCALE GENOMIC DNA]</scope>
    <source>
        <strain evidence="2 3">CBS 291.85</strain>
    </source>
</reference>
<evidence type="ECO:0000313" key="2">
    <source>
        <dbReference type="EMBL" id="KAF5369062.1"/>
    </source>
</evidence>
<dbReference type="Proteomes" id="UP000559256">
    <property type="component" value="Unassembled WGS sequence"/>
</dbReference>
<feature type="region of interest" description="Disordered" evidence="1">
    <location>
        <begin position="177"/>
        <end position="238"/>
    </location>
</feature>
<evidence type="ECO:0000256" key="1">
    <source>
        <dbReference type="SAM" id="MobiDB-lite"/>
    </source>
</evidence>
<evidence type="ECO:0000313" key="3">
    <source>
        <dbReference type="Proteomes" id="UP000559256"/>
    </source>
</evidence>
<feature type="compositionally biased region" description="Low complexity" evidence="1">
    <location>
        <begin position="685"/>
        <end position="698"/>
    </location>
</feature>
<feature type="compositionally biased region" description="Low complexity" evidence="1">
    <location>
        <begin position="706"/>
        <end position="715"/>
    </location>
</feature>
<feature type="region of interest" description="Disordered" evidence="1">
    <location>
        <begin position="24"/>
        <end position="138"/>
    </location>
</feature>
<feature type="region of interest" description="Disordered" evidence="1">
    <location>
        <begin position="505"/>
        <end position="790"/>
    </location>
</feature>
<dbReference type="EMBL" id="JAACJM010000014">
    <property type="protein sequence ID" value="KAF5369062.1"/>
    <property type="molecule type" value="Genomic_DNA"/>
</dbReference>
<feature type="compositionally biased region" description="Polar residues" evidence="1">
    <location>
        <begin position="743"/>
        <end position="760"/>
    </location>
</feature>
<feature type="compositionally biased region" description="Pro residues" evidence="1">
    <location>
        <begin position="505"/>
        <end position="515"/>
    </location>
</feature>
<feature type="region of interest" description="Disordered" evidence="1">
    <location>
        <begin position="905"/>
        <end position="925"/>
    </location>
</feature>